<comment type="caution">
    <text evidence="6">The sequence shown here is derived from an EMBL/GenBank/DDBJ whole genome shotgun (WGS) entry which is preliminary data.</text>
</comment>
<evidence type="ECO:0000256" key="4">
    <source>
        <dbReference type="ARBA" id="ARBA00023145"/>
    </source>
</evidence>
<dbReference type="Proteomes" id="UP001336250">
    <property type="component" value="Unassembled WGS sequence"/>
</dbReference>
<dbReference type="GO" id="GO:0103068">
    <property type="term" value="F:leukotriene C4 gamma-glutamyl transferase activity"/>
    <property type="evidence" value="ECO:0007669"/>
    <property type="project" value="UniProtKB-EC"/>
</dbReference>
<evidence type="ECO:0000256" key="2">
    <source>
        <dbReference type="ARBA" id="ARBA00022679"/>
    </source>
</evidence>
<dbReference type="PANTHER" id="PTHR43199:SF1">
    <property type="entry name" value="GLUTATHIONE HYDROLASE PROENZYME"/>
    <property type="match status" value="1"/>
</dbReference>
<dbReference type="PROSITE" id="PS51257">
    <property type="entry name" value="PROKAR_LIPOPROTEIN"/>
    <property type="match status" value="1"/>
</dbReference>
<evidence type="ECO:0000313" key="6">
    <source>
        <dbReference type="EMBL" id="MEF7615521.1"/>
    </source>
</evidence>
<sequence length="835" mass="85265">MPSRHVALTLVAAAALAACGGGSDGSAASAAAAGEGQAFALAVADTAGASVVSLTKVSETRVDRTVFDYVFKVTVRNGGTAQSGIVATLASAGPGTTVIDGRVVVGDLAANASATPADTITLRQDRTRAFDPAALAWQLAGTPVRTVVFDPARCEPQAGAPYGQTVGITGTNMMVTSADVKASAAGCRILAAGGTASDAAIAVQAVLGVVEPFASGLAGGAVITYYDAAAKKVHTYDGLASSPANIGASTTTSIYQMAVASDLNCRSGQQIGGSLSAQQGNTNISGRATGVPGTLKVLDLVHSAHGKQPWNTLWDDAIGLAANGFPMSKYMYDSLYSDGTEFDDETGDPLNAGGVKAWYNNARDRWGAVRCAYKDIKARYCDPTDPAGEKPMPVGSTLKNPELAATMALVRDGGAAAFYDPSGPIVATILQRFADDKFVRGTTTNNCTSILPSTYRPDGTTSAAIIPARIPSLMAASDFANYSAVERKPLTATRFGMTIHTQPAPLFGGVVTLYSLGLLERKGVQAEAFNSAGYLYLTGEASRLANADRRNIVGDPAFSNINTRVDALLSPAYLDARAALINGTALGTVAAGTASQGIPPFVATDPSVFDPMAALGAPAGKAAPAGRSVAYAKAPAAEQTEDMNTTSSLAIVDGYGNALAMTTTINTHWGAHIEAGGMMLNNAMSNFSASTPGIDVNGYAANKRPRSSISPAIAFDAQGRVKLVWGSAGGGPIPDYIVKTFLGNVVYGMDIQAAINADNWSGQALGSSVLQIESGKPAAALVPGMRSTYGYTATTLAPAGLKSGLAGISVEYDANGFPLYRGAADYRRAGGANGY</sequence>
<feature type="signal peptide" evidence="5">
    <location>
        <begin position="1"/>
        <end position="17"/>
    </location>
</feature>
<reference evidence="6 7" key="1">
    <citation type="submission" date="2024-02" db="EMBL/GenBank/DDBJ databases">
        <title>Genome sequence of Aquincola sp. MAHUQ-54.</title>
        <authorList>
            <person name="Huq M.A."/>
        </authorList>
    </citation>
    <scope>NUCLEOTIDE SEQUENCE [LARGE SCALE GENOMIC DNA]</scope>
    <source>
        <strain evidence="6 7">MAHUQ-54</strain>
    </source>
</reference>
<keyword evidence="7" id="KW-1185">Reference proteome</keyword>
<evidence type="ECO:0000256" key="1">
    <source>
        <dbReference type="ARBA" id="ARBA00009381"/>
    </source>
</evidence>
<evidence type="ECO:0000256" key="5">
    <source>
        <dbReference type="SAM" id="SignalP"/>
    </source>
</evidence>
<dbReference type="InterPro" id="IPR006311">
    <property type="entry name" value="TAT_signal"/>
</dbReference>
<dbReference type="InterPro" id="IPR029055">
    <property type="entry name" value="Ntn_hydrolases_N"/>
</dbReference>
<dbReference type="RefSeq" id="WP_332290807.1">
    <property type="nucleotide sequence ID" value="NZ_JAZIBG010000035.1"/>
</dbReference>
<dbReference type="PROSITE" id="PS51318">
    <property type="entry name" value="TAT"/>
    <property type="match status" value="1"/>
</dbReference>
<dbReference type="SUPFAM" id="SSF56235">
    <property type="entry name" value="N-terminal nucleophile aminohydrolases (Ntn hydrolases)"/>
    <property type="match status" value="1"/>
</dbReference>
<accession>A0AAW9Q6U3</accession>
<dbReference type="GO" id="GO:0016787">
    <property type="term" value="F:hydrolase activity"/>
    <property type="evidence" value="ECO:0007669"/>
    <property type="project" value="UniProtKB-KW"/>
</dbReference>
<dbReference type="Pfam" id="PF01019">
    <property type="entry name" value="G_glu_transpept"/>
    <property type="match status" value="1"/>
</dbReference>
<dbReference type="Gene3D" id="3.60.20.40">
    <property type="match status" value="1"/>
</dbReference>
<keyword evidence="6" id="KW-0012">Acyltransferase</keyword>
<keyword evidence="4" id="KW-0865">Zymogen</keyword>
<dbReference type="PANTHER" id="PTHR43199">
    <property type="entry name" value="GLUTATHIONE HYDROLASE"/>
    <property type="match status" value="1"/>
</dbReference>
<dbReference type="InterPro" id="IPR043137">
    <property type="entry name" value="GGT_ssub_C"/>
</dbReference>
<feature type="chain" id="PRO_5043656540" evidence="5">
    <location>
        <begin position="18"/>
        <end position="835"/>
    </location>
</feature>
<dbReference type="EMBL" id="JAZIBG010000035">
    <property type="protein sequence ID" value="MEF7615521.1"/>
    <property type="molecule type" value="Genomic_DNA"/>
</dbReference>
<dbReference type="EC" id="2.3.2.2" evidence="6"/>
<dbReference type="InterPro" id="IPR043138">
    <property type="entry name" value="GGT_lsub"/>
</dbReference>
<dbReference type="AlphaFoldDB" id="A0AAW9Q6U3"/>
<protein>
    <submittedName>
        <fullName evidence="6">Gamma-glutamyltransferase</fullName>
        <ecNumber evidence="6">2.3.2.2</ecNumber>
    </submittedName>
</protein>
<comment type="similarity">
    <text evidence="1">Belongs to the gamma-glutamyltransferase family.</text>
</comment>
<dbReference type="InterPro" id="IPR051792">
    <property type="entry name" value="GGT_bact"/>
</dbReference>
<keyword evidence="3" id="KW-0378">Hydrolase</keyword>
<keyword evidence="2 6" id="KW-0808">Transferase</keyword>
<gene>
    <name evidence="6" type="ORF">V4F39_16520</name>
</gene>
<proteinExistence type="inferred from homology"/>
<keyword evidence="5" id="KW-0732">Signal</keyword>
<evidence type="ECO:0000313" key="7">
    <source>
        <dbReference type="Proteomes" id="UP001336250"/>
    </source>
</evidence>
<organism evidence="6 7">
    <name type="scientific">Aquincola agrisoli</name>
    <dbReference type="NCBI Taxonomy" id="3119538"/>
    <lineage>
        <taxon>Bacteria</taxon>
        <taxon>Pseudomonadati</taxon>
        <taxon>Pseudomonadota</taxon>
        <taxon>Betaproteobacteria</taxon>
        <taxon>Burkholderiales</taxon>
        <taxon>Sphaerotilaceae</taxon>
        <taxon>Aquincola</taxon>
    </lineage>
</organism>
<name>A0AAW9Q6U3_9BURK</name>
<dbReference type="Gene3D" id="1.10.246.130">
    <property type="match status" value="1"/>
</dbReference>
<evidence type="ECO:0000256" key="3">
    <source>
        <dbReference type="ARBA" id="ARBA00022801"/>
    </source>
</evidence>